<organism evidence="2">
    <name type="scientific">Gulosibacter sediminis</name>
    <dbReference type="NCBI Taxonomy" id="1729695"/>
    <lineage>
        <taxon>Bacteria</taxon>
        <taxon>Bacillati</taxon>
        <taxon>Actinomycetota</taxon>
        <taxon>Actinomycetes</taxon>
        <taxon>Micrococcales</taxon>
        <taxon>Microbacteriaceae</taxon>
        <taxon>Gulosibacter</taxon>
    </lineage>
</organism>
<proteinExistence type="predicted"/>
<feature type="transmembrane region" description="Helical" evidence="1">
    <location>
        <begin position="20"/>
        <end position="40"/>
    </location>
</feature>
<gene>
    <name evidence="2" type="ORF">M3M28_07845</name>
</gene>
<dbReference type="Pfam" id="PF19650">
    <property type="entry name" value="DUF6153"/>
    <property type="match status" value="1"/>
</dbReference>
<keyword evidence="1" id="KW-0472">Membrane</keyword>
<protein>
    <submittedName>
        <fullName evidence="2">DUF6153 family protein</fullName>
    </submittedName>
</protein>
<keyword evidence="1" id="KW-1133">Transmembrane helix</keyword>
<sequence>MMSVPVTRSGRGPKGILRRVLLGGLLAVGIIVGLVTMHTLNLHGTPAAQAPVAISVSAPDTGETHHGAAVGQHVSGDTAKDHEGTCADCGAGDHMGMAMACVLALLLVLLVLVPPRLLPGWMHIQPRAEPPVRLTDRVLLRAPSLHFLCISRT</sequence>
<name>A0ABY4MUY3_9MICO</name>
<evidence type="ECO:0000256" key="1">
    <source>
        <dbReference type="SAM" id="Phobius"/>
    </source>
</evidence>
<feature type="transmembrane region" description="Helical" evidence="1">
    <location>
        <begin position="97"/>
        <end position="118"/>
    </location>
</feature>
<evidence type="ECO:0000313" key="2">
    <source>
        <dbReference type="EMBL" id="UQN13977.1"/>
    </source>
</evidence>
<dbReference type="EMBL" id="CP097160">
    <property type="protein sequence ID" value="UQN13977.1"/>
    <property type="molecule type" value="Genomic_DNA"/>
</dbReference>
<accession>A0ABY4MUY3</accession>
<keyword evidence="1" id="KW-0812">Transmembrane</keyword>
<reference evidence="2" key="1">
    <citation type="submission" date="2022-05" db="EMBL/GenBank/DDBJ databases">
        <title>Complete genome sequence of toluene-degrading Gulosibacter sediminis strain ACHW.36C.</title>
        <authorList>
            <person name="Wai A.C."/>
            <person name="Lai G.K."/>
            <person name="Griffin S.D."/>
            <person name="Leung F.C."/>
        </authorList>
    </citation>
    <scope>NUCLEOTIDE SEQUENCE [LARGE SCALE GENOMIC DNA]</scope>
    <source>
        <strain evidence="2">ACHW.36C</strain>
    </source>
</reference>
<dbReference type="InterPro" id="IPR046151">
    <property type="entry name" value="DUF6153"/>
</dbReference>